<evidence type="ECO:0000256" key="2">
    <source>
        <dbReference type="SAM" id="MobiDB-lite"/>
    </source>
</evidence>
<evidence type="ECO:0000256" key="1">
    <source>
        <dbReference type="ARBA" id="ARBA00023242"/>
    </source>
</evidence>
<dbReference type="GO" id="GO:0008270">
    <property type="term" value="F:zinc ion binding"/>
    <property type="evidence" value="ECO:0007669"/>
    <property type="project" value="InterPro"/>
</dbReference>
<dbReference type="InterPro" id="IPR001138">
    <property type="entry name" value="Zn2Cys6_DnaBD"/>
</dbReference>
<accession>A0A384JGT3</accession>
<dbReference type="CDD" id="cd00067">
    <property type="entry name" value="GAL4"/>
    <property type="match status" value="1"/>
</dbReference>
<dbReference type="Pfam" id="PF11951">
    <property type="entry name" value="Fungal_trans_2"/>
    <property type="match status" value="1"/>
</dbReference>
<evidence type="ECO:0000259" key="3">
    <source>
        <dbReference type="PROSITE" id="PS50048"/>
    </source>
</evidence>
<gene>
    <name evidence="4" type="ORF">BCIN_05g02080</name>
</gene>
<dbReference type="Pfam" id="PF00172">
    <property type="entry name" value="Zn_clus"/>
    <property type="match status" value="1"/>
</dbReference>
<feature type="region of interest" description="Disordered" evidence="2">
    <location>
        <begin position="56"/>
        <end position="93"/>
    </location>
</feature>
<proteinExistence type="predicted"/>
<dbReference type="Proteomes" id="UP000001798">
    <property type="component" value="Chromosome 5"/>
</dbReference>
<dbReference type="VEuPathDB" id="FungiDB:Bcin05g02080"/>
<sequence length="404" mass="45635">MQGTSRKPHRKVRTGCRVCKSRKIKCDENKPSCNNCIRHSVQCDIMVTSAAVTPAASAPSPSPSFNSAGTPMNTFSPMSTTGSSSSTHQMPLPSISMLDSQAPSFTLLDMELLHHYATSTSATLASNPSLATLWRVNVPQLSYSHEFLMRGLMALSALHIAYYRPEKRDLYVSRATFHHQKALAVAIPMMSDVNDENCTPLYVFTSLTLVYSIARPRKPLDLLIVGENDVSDWVSLLRGARALSDHAPDLAHHGSLSPMFRAGGRRDRLRNDQITPPNEDLINLAKFLSQSTTDPHDLEAYTQSIDELQKSFVVLVNRDLHNFEPTDMFIWPYRVHDHYLVLLRQRTAGALTIYAYFVVLLKYLDSHWWMKGWSEYLIAQIWGLLDDEHRLWIRGPIEEIGWVP</sequence>
<name>A0A384JGT3_BOTFB</name>
<reference evidence="4 5" key="3">
    <citation type="journal article" date="2017" name="Mol. Plant Pathol.">
        <title>A gapless genome sequence of the fungus Botrytis cinerea.</title>
        <authorList>
            <person name="Van Kan J.A."/>
            <person name="Stassen J.H."/>
            <person name="Mosbach A."/>
            <person name="Van Der Lee T.A."/>
            <person name="Faino L."/>
            <person name="Farmer A.D."/>
            <person name="Papasotiriou D.G."/>
            <person name="Zhou S."/>
            <person name="Seidl M.F."/>
            <person name="Cottam E."/>
            <person name="Edel D."/>
            <person name="Hahn M."/>
            <person name="Schwartz D.C."/>
            <person name="Dietrich R.A."/>
            <person name="Widdison S."/>
            <person name="Scalliet G."/>
        </authorList>
    </citation>
    <scope>NUCLEOTIDE SEQUENCE [LARGE SCALE GENOMIC DNA]</scope>
    <source>
        <strain evidence="4 5">B05.10</strain>
    </source>
</reference>
<dbReference type="InterPro" id="IPR036864">
    <property type="entry name" value="Zn2-C6_fun-type_DNA-bd_sf"/>
</dbReference>
<dbReference type="PROSITE" id="PS50048">
    <property type="entry name" value="ZN2_CY6_FUNGAL_2"/>
    <property type="match status" value="1"/>
</dbReference>
<dbReference type="OrthoDB" id="416217at2759"/>
<dbReference type="RefSeq" id="XP_024548665.1">
    <property type="nucleotide sequence ID" value="XM_024692883.1"/>
</dbReference>
<protein>
    <recommendedName>
        <fullName evidence="3">Zn(2)-C6 fungal-type domain-containing protein</fullName>
    </recommendedName>
</protein>
<evidence type="ECO:0000313" key="4">
    <source>
        <dbReference type="EMBL" id="ATZ49803.1"/>
    </source>
</evidence>
<dbReference type="InterPro" id="IPR052400">
    <property type="entry name" value="Zn2-C6_fungal_TF"/>
</dbReference>
<organism evidence="4 5">
    <name type="scientific">Botryotinia fuckeliana (strain B05.10)</name>
    <name type="common">Noble rot fungus</name>
    <name type="synonym">Botrytis cinerea</name>
    <dbReference type="NCBI Taxonomy" id="332648"/>
    <lineage>
        <taxon>Eukaryota</taxon>
        <taxon>Fungi</taxon>
        <taxon>Dikarya</taxon>
        <taxon>Ascomycota</taxon>
        <taxon>Pezizomycotina</taxon>
        <taxon>Leotiomycetes</taxon>
        <taxon>Helotiales</taxon>
        <taxon>Sclerotiniaceae</taxon>
        <taxon>Botrytis</taxon>
    </lineage>
</organism>
<dbReference type="SMART" id="SM00066">
    <property type="entry name" value="GAL4"/>
    <property type="match status" value="1"/>
</dbReference>
<dbReference type="PANTHER" id="PTHR47657:SF7">
    <property type="entry name" value="STEROL REGULATORY ELEMENT-BINDING PROTEIN ECM22"/>
    <property type="match status" value="1"/>
</dbReference>
<dbReference type="AlphaFoldDB" id="A0A384JGT3"/>
<dbReference type="PROSITE" id="PS00463">
    <property type="entry name" value="ZN2_CY6_FUNGAL_1"/>
    <property type="match status" value="1"/>
</dbReference>
<dbReference type="GO" id="GO:0000981">
    <property type="term" value="F:DNA-binding transcription factor activity, RNA polymerase II-specific"/>
    <property type="evidence" value="ECO:0007669"/>
    <property type="project" value="InterPro"/>
</dbReference>
<keyword evidence="5" id="KW-1185">Reference proteome</keyword>
<dbReference type="Gene3D" id="4.10.240.10">
    <property type="entry name" value="Zn(2)-C6 fungal-type DNA-binding domain"/>
    <property type="match status" value="1"/>
</dbReference>
<reference evidence="4 5" key="1">
    <citation type="journal article" date="2011" name="PLoS Genet.">
        <title>Genomic analysis of the necrotrophic fungal pathogens Sclerotinia sclerotiorum and Botrytis cinerea.</title>
        <authorList>
            <person name="Amselem J."/>
            <person name="Cuomo C.A."/>
            <person name="van Kan J.A."/>
            <person name="Viaud M."/>
            <person name="Benito E.P."/>
            <person name="Couloux A."/>
            <person name="Coutinho P.M."/>
            <person name="de Vries R.P."/>
            <person name="Dyer P.S."/>
            <person name="Fillinger S."/>
            <person name="Fournier E."/>
            <person name="Gout L."/>
            <person name="Hahn M."/>
            <person name="Kohn L."/>
            <person name="Lapalu N."/>
            <person name="Plummer K.M."/>
            <person name="Pradier J.M."/>
            <person name="Quevillon E."/>
            <person name="Sharon A."/>
            <person name="Simon A."/>
            <person name="ten Have A."/>
            <person name="Tudzynski B."/>
            <person name="Tudzynski P."/>
            <person name="Wincker P."/>
            <person name="Andrew M."/>
            <person name="Anthouard V."/>
            <person name="Beever R.E."/>
            <person name="Beffa R."/>
            <person name="Benoit I."/>
            <person name="Bouzid O."/>
            <person name="Brault B."/>
            <person name="Chen Z."/>
            <person name="Choquer M."/>
            <person name="Collemare J."/>
            <person name="Cotton P."/>
            <person name="Danchin E.G."/>
            <person name="Da Silva C."/>
            <person name="Gautier A."/>
            <person name="Giraud C."/>
            <person name="Giraud T."/>
            <person name="Gonzalez C."/>
            <person name="Grossetete S."/>
            <person name="Guldener U."/>
            <person name="Henrissat B."/>
            <person name="Howlett B.J."/>
            <person name="Kodira C."/>
            <person name="Kretschmer M."/>
            <person name="Lappartient A."/>
            <person name="Leroch M."/>
            <person name="Levis C."/>
            <person name="Mauceli E."/>
            <person name="Neuveglise C."/>
            <person name="Oeser B."/>
            <person name="Pearson M."/>
            <person name="Poulain J."/>
            <person name="Poussereau N."/>
            <person name="Quesneville H."/>
            <person name="Rascle C."/>
            <person name="Schumacher J."/>
            <person name="Segurens B."/>
            <person name="Sexton A."/>
            <person name="Silva E."/>
            <person name="Sirven C."/>
            <person name="Soanes D.M."/>
            <person name="Talbot N.J."/>
            <person name="Templeton M."/>
            <person name="Yandava C."/>
            <person name="Yarden O."/>
            <person name="Zeng Q."/>
            <person name="Rollins J.A."/>
            <person name="Lebrun M.H."/>
            <person name="Dickman M."/>
        </authorList>
    </citation>
    <scope>NUCLEOTIDE SEQUENCE [LARGE SCALE GENOMIC DNA]</scope>
    <source>
        <strain evidence="4 5">B05.10</strain>
    </source>
</reference>
<dbReference type="EMBL" id="CP009809">
    <property type="protein sequence ID" value="ATZ49803.1"/>
    <property type="molecule type" value="Genomic_DNA"/>
</dbReference>
<evidence type="ECO:0000313" key="5">
    <source>
        <dbReference type="Proteomes" id="UP000001798"/>
    </source>
</evidence>
<dbReference type="GeneID" id="5428718"/>
<keyword evidence="1" id="KW-0539">Nucleus</keyword>
<dbReference type="PRINTS" id="PR00755">
    <property type="entry name" value="AFLATOXINBRP"/>
</dbReference>
<dbReference type="InterPro" id="IPR021858">
    <property type="entry name" value="Fun_TF"/>
</dbReference>
<dbReference type="SUPFAM" id="SSF57701">
    <property type="entry name" value="Zn2/Cys6 DNA-binding domain"/>
    <property type="match status" value="1"/>
</dbReference>
<dbReference type="PANTHER" id="PTHR47657">
    <property type="entry name" value="STEROL REGULATORY ELEMENT-BINDING PROTEIN ECM22"/>
    <property type="match status" value="1"/>
</dbReference>
<dbReference type="KEGG" id="bfu:BCIN_05g02080"/>
<feature type="compositionally biased region" description="Low complexity" evidence="2">
    <location>
        <begin position="74"/>
        <end position="87"/>
    </location>
</feature>
<reference evidence="4 5" key="2">
    <citation type="journal article" date="2012" name="Eukaryot. Cell">
        <title>Genome update of Botrytis cinerea strains B05.10 and T4.</title>
        <authorList>
            <person name="Staats M."/>
            <person name="van Kan J.A."/>
        </authorList>
    </citation>
    <scope>NUCLEOTIDE SEQUENCE [LARGE SCALE GENOMIC DNA]</scope>
    <source>
        <strain evidence="4 5">B05.10</strain>
    </source>
</reference>
<feature type="domain" description="Zn(2)-C6 fungal-type" evidence="3">
    <location>
        <begin position="15"/>
        <end position="45"/>
    </location>
</feature>